<protein>
    <submittedName>
        <fullName evidence="2">Cation transport regulator</fullName>
    </submittedName>
</protein>
<dbReference type="NCBIfam" id="NF007136">
    <property type="entry name" value="PRK09582.1"/>
    <property type="match status" value="1"/>
</dbReference>
<comment type="caution">
    <text evidence="2">The sequence shown here is derived from an EMBL/GenBank/DDBJ whole genome shotgun (WGS) entry which is preliminary data.</text>
</comment>
<dbReference type="Gene3D" id="1.10.1740.70">
    <property type="entry name" value="ChaB"/>
    <property type="match status" value="1"/>
</dbReference>
<keyword evidence="3" id="KW-1185">Reference proteome</keyword>
<dbReference type="InterPro" id="IPR037205">
    <property type="entry name" value="ChaB_sf"/>
</dbReference>
<evidence type="ECO:0000313" key="2">
    <source>
        <dbReference type="EMBL" id="PLW83367.1"/>
    </source>
</evidence>
<proteinExistence type="predicted"/>
<accession>A0A2N5Y4Q1</accession>
<sequence length="76" mass="8816">MPYSSNSELPDSVRGVLPQGAQDIYRKAFNNAFEQYKDPDERRGDKSREQTAHQVAWAAVKKEYEKGDDDNWHKKS</sequence>
<evidence type="ECO:0000313" key="3">
    <source>
        <dbReference type="Proteomes" id="UP000234845"/>
    </source>
</evidence>
<dbReference type="Proteomes" id="UP000234845">
    <property type="component" value="Unassembled WGS sequence"/>
</dbReference>
<dbReference type="RefSeq" id="WP_101520967.1">
    <property type="nucleotide sequence ID" value="NZ_PKLZ01000003.1"/>
</dbReference>
<reference evidence="3" key="1">
    <citation type="submission" date="2017-11" db="EMBL/GenBank/DDBJ databases">
        <title>The draft genome sequence of Chromatocurvus sp. F02.</title>
        <authorList>
            <person name="Du Z.-J."/>
            <person name="Chang Y.-Q."/>
        </authorList>
    </citation>
    <scope>NUCLEOTIDE SEQUENCE [LARGE SCALE GENOMIC DNA]</scope>
    <source>
        <strain evidence="3">F02</strain>
    </source>
</reference>
<dbReference type="OrthoDB" id="73307at2"/>
<organism evidence="2 3">
    <name type="scientific">Kineobactrum sediminis</name>
    <dbReference type="NCBI Taxonomy" id="1905677"/>
    <lineage>
        <taxon>Bacteria</taxon>
        <taxon>Pseudomonadati</taxon>
        <taxon>Pseudomonadota</taxon>
        <taxon>Gammaproteobacteria</taxon>
        <taxon>Cellvibrionales</taxon>
        <taxon>Halieaceae</taxon>
        <taxon>Kineobactrum</taxon>
    </lineage>
</organism>
<feature type="region of interest" description="Disordered" evidence="1">
    <location>
        <begin position="35"/>
        <end position="54"/>
    </location>
</feature>
<dbReference type="EMBL" id="PKLZ01000003">
    <property type="protein sequence ID" value="PLW83367.1"/>
    <property type="molecule type" value="Genomic_DNA"/>
</dbReference>
<feature type="compositionally biased region" description="Basic and acidic residues" evidence="1">
    <location>
        <begin position="35"/>
        <end position="51"/>
    </location>
</feature>
<gene>
    <name evidence="2" type="primary">chaB</name>
    <name evidence="2" type="ORF">CWI75_08210</name>
</gene>
<dbReference type="Pfam" id="PF06150">
    <property type="entry name" value="ChaB"/>
    <property type="match status" value="1"/>
</dbReference>
<dbReference type="AlphaFoldDB" id="A0A2N5Y4Q1"/>
<name>A0A2N5Y4Q1_9GAMM</name>
<dbReference type="InterPro" id="IPR009317">
    <property type="entry name" value="ChaB"/>
</dbReference>
<evidence type="ECO:0000256" key="1">
    <source>
        <dbReference type="SAM" id="MobiDB-lite"/>
    </source>
</evidence>
<dbReference type="SUPFAM" id="SSF140376">
    <property type="entry name" value="ChaB-like"/>
    <property type="match status" value="1"/>
</dbReference>